<dbReference type="GO" id="GO:0016740">
    <property type="term" value="F:transferase activity"/>
    <property type="evidence" value="ECO:0007669"/>
    <property type="project" value="UniProtKB-ARBA"/>
</dbReference>
<dbReference type="EMBL" id="JACCKB010000008">
    <property type="protein sequence ID" value="NYZ65818.1"/>
    <property type="molecule type" value="Genomic_DNA"/>
</dbReference>
<dbReference type="AlphaFoldDB" id="A0A853I546"/>
<accession>A0A853I546</accession>
<dbReference type="Proteomes" id="UP000569732">
    <property type="component" value="Unassembled WGS sequence"/>
</dbReference>
<evidence type="ECO:0000313" key="6">
    <source>
        <dbReference type="EMBL" id="NYZ65818.1"/>
    </source>
</evidence>
<keyword evidence="2 5" id="KW-0812">Transmembrane</keyword>
<evidence type="ECO:0000256" key="2">
    <source>
        <dbReference type="ARBA" id="ARBA00022692"/>
    </source>
</evidence>
<dbReference type="Pfam" id="PF04191">
    <property type="entry name" value="PEMT"/>
    <property type="match status" value="1"/>
</dbReference>
<comment type="subcellular location">
    <subcellularLocation>
        <location evidence="1">Endomembrane system</location>
        <topology evidence="1">Multi-pass membrane protein</topology>
    </subcellularLocation>
</comment>
<comment type="caution">
    <text evidence="6">The sequence shown here is derived from an EMBL/GenBank/DDBJ whole genome shotgun (WGS) entry which is preliminary data.</text>
</comment>
<feature type="transmembrane region" description="Helical" evidence="5">
    <location>
        <begin position="46"/>
        <end position="68"/>
    </location>
</feature>
<evidence type="ECO:0000256" key="3">
    <source>
        <dbReference type="ARBA" id="ARBA00022989"/>
    </source>
</evidence>
<keyword evidence="7" id="KW-1185">Reference proteome</keyword>
<dbReference type="PANTHER" id="PTHR12714:SF9">
    <property type="entry name" value="PROTEIN-S-ISOPRENYLCYSTEINE O-METHYLTRANSFERASE"/>
    <property type="match status" value="1"/>
</dbReference>
<name>A0A853I546_9GAMM</name>
<evidence type="ECO:0000256" key="5">
    <source>
        <dbReference type="SAM" id="Phobius"/>
    </source>
</evidence>
<evidence type="ECO:0000256" key="4">
    <source>
        <dbReference type="ARBA" id="ARBA00023136"/>
    </source>
</evidence>
<feature type="transmembrane region" description="Helical" evidence="5">
    <location>
        <begin position="15"/>
        <end position="34"/>
    </location>
</feature>
<dbReference type="RefSeq" id="WP_180567849.1">
    <property type="nucleotide sequence ID" value="NZ_JACCKB010000008.1"/>
</dbReference>
<organism evidence="6 7">
    <name type="scientific">Spartinivicinus marinus</name>
    <dbReference type="NCBI Taxonomy" id="2994442"/>
    <lineage>
        <taxon>Bacteria</taxon>
        <taxon>Pseudomonadati</taxon>
        <taxon>Pseudomonadota</taxon>
        <taxon>Gammaproteobacteria</taxon>
        <taxon>Oceanospirillales</taxon>
        <taxon>Zooshikellaceae</taxon>
        <taxon>Spartinivicinus</taxon>
    </lineage>
</organism>
<dbReference type="Gene3D" id="1.20.120.1630">
    <property type="match status" value="1"/>
</dbReference>
<evidence type="ECO:0000313" key="7">
    <source>
        <dbReference type="Proteomes" id="UP000569732"/>
    </source>
</evidence>
<keyword evidence="4 5" id="KW-0472">Membrane</keyword>
<feature type="transmembrane region" description="Helical" evidence="5">
    <location>
        <begin position="93"/>
        <end position="124"/>
    </location>
</feature>
<dbReference type="PANTHER" id="PTHR12714">
    <property type="entry name" value="PROTEIN-S ISOPRENYLCYSTEINE O-METHYLTRANSFERASE"/>
    <property type="match status" value="1"/>
</dbReference>
<sequence>MMNKPLDEHSFNHKGQFICLTIFLAVWIADSFVLKYTTFYSQYIPVWFRIIIFILTILSVVLIIRAAILSFPENKDVDNVISDGVFKYLRHPMYFSCIVLYIGLSLSTVSLIAFFLTLPIFLFYNQIAKYEEKSLMERLGKPYLVYIQKSSRWLPIKVKNDINI</sequence>
<evidence type="ECO:0000256" key="1">
    <source>
        <dbReference type="ARBA" id="ARBA00004127"/>
    </source>
</evidence>
<dbReference type="GO" id="GO:0012505">
    <property type="term" value="C:endomembrane system"/>
    <property type="evidence" value="ECO:0007669"/>
    <property type="project" value="UniProtKB-SubCell"/>
</dbReference>
<reference evidence="6 7" key="1">
    <citation type="submission" date="2020-07" db="EMBL/GenBank/DDBJ databases">
        <title>Endozoicomonas sp. nov., isolated from sediment.</title>
        <authorList>
            <person name="Gu T."/>
        </authorList>
    </citation>
    <scope>NUCLEOTIDE SEQUENCE [LARGE SCALE GENOMIC DNA]</scope>
    <source>
        <strain evidence="6 7">SM1973</strain>
    </source>
</reference>
<proteinExistence type="predicted"/>
<keyword evidence="3 5" id="KW-1133">Transmembrane helix</keyword>
<gene>
    <name evidence="6" type="ORF">H0A36_07310</name>
</gene>
<dbReference type="InterPro" id="IPR007318">
    <property type="entry name" value="Phopholipid_MeTrfase"/>
</dbReference>
<protein>
    <submittedName>
        <fullName evidence="6">Isoprenylcysteine carboxylmethyltransferase family protein</fullName>
    </submittedName>
</protein>